<dbReference type="Proteomes" id="UP000076874">
    <property type="component" value="Unassembled WGS sequence"/>
</dbReference>
<evidence type="ECO:0000256" key="1">
    <source>
        <dbReference type="SAM" id="MobiDB-lite"/>
    </source>
</evidence>
<reference evidence="2 3" key="1">
    <citation type="journal article" date="2016" name="Genome Biol. Evol.">
        <title>Divergent and convergent evolution of fungal pathogenicity.</title>
        <authorList>
            <person name="Shang Y."/>
            <person name="Xiao G."/>
            <person name="Zheng P."/>
            <person name="Cen K."/>
            <person name="Zhan S."/>
            <person name="Wang C."/>
        </authorList>
    </citation>
    <scope>NUCLEOTIDE SEQUENCE [LARGE SCALE GENOMIC DNA]</scope>
    <source>
        <strain evidence="2 3">RCEF 264</strain>
    </source>
</reference>
<dbReference type="OrthoDB" id="4174342at2759"/>
<feature type="compositionally biased region" description="Low complexity" evidence="1">
    <location>
        <begin position="499"/>
        <end position="516"/>
    </location>
</feature>
<feature type="region of interest" description="Disordered" evidence="1">
    <location>
        <begin position="96"/>
        <end position="121"/>
    </location>
</feature>
<feature type="region of interest" description="Disordered" evidence="1">
    <location>
        <begin position="485"/>
        <end position="625"/>
    </location>
</feature>
<feature type="compositionally biased region" description="Polar residues" evidence="1">
    <location>
        <begin position="139"/>
        <end position="158"/>
    </location>
</feature>
<gene>
    <name evidence="2" type="ORF">SPI_03977</name>
</gene>
<evidence type="ECO:0000313" key="3">
    <source>
        <dbReference type="Proteomes" id="UP000076874"/>
    </source>
</evidence>
<feature type="compositionally biased region" description="Basic residues" evidence="1">
    <location>
        <begin position="405"/>
        <end position="414"/>
    </location>
</feature>
<keyword evidence="3" id="KW-1185">Reference proteome</keyword>
<organism evidence="2 3">
    <name type="scientific">Niveomyces insectorum RCEF 264</name>
    <dbReference type="NCBI Taxonomy" id="1081102"/>
    <lineage>
        <taxon>Eukaryota</taxon>
        <taxon>Fungi</taxon>
        <taxon>Dikarya</taxon>
        <taxon>Ascomycota</taxon>
        <taxon>Pezizomycotina</taxon>
        <taxon>Sordariomycetes</taxon>
        <taxon>Hypocreomycetidae</taxon>
        <taxon>Hypocreales</taxon>
        <taxon>Cordycipitaceae</taxon>
        <taxon>Niveomyces</taxon>
    </lineage>
</organism>
<name>A0A167VBM2_9HYPO</name>
<proteinExistence type="predicted"/>
<accession>A0A167VBM2</accession>
<feature type="compositionally biased region" description="Low complexity" evidence="1">
    <location>
        <begin position="195"/>
        <end position="205"/>
    </location>
</feature>
<feature type="region of interest" description="Disordered" evidence="1">
    <location>
        <begin position="365"/>
        <end position="442"/>
    </location>
</feature>
<comment type="caution">
    <text evidence="2">The sequence shown here is derived from an EMBL/GenBank/DDBJ whole genome shotgun (WGS) entry which is preliminary data.</text>
</comment>
<protein>
    <submittedName>
        <fullName evidence="2">Uncharacterized protein</fullName>
    </submittedName>
</protein>
<feature type="region of interest" description="Disordered" evidence="1">
    <location>
        <begin position="135"/>
        <end position="263"/>
    </location>
</feature>
<feature type="compositionally biased region" description="Acidic residues" evidence="1">
    <location>
        <begin position="555"/>
        <end position="576"/>
    </location>
</feature>
<dbReference type="STRING" id="1081102.A0A167VBM2"/>
<evidence type="ECO:0000313" key="2">
    <source>
        <dbReference type="EMBL" id="OAA62437.1"/>
    </source>
</evidence>
<feature type="compositionally biased region" description="Basic and acidic residues" evidence="1">
    <location>
        <begin position="520"/>
        <end position="531"/>
    </location>
</feature>
<dbReference type="EMBL" id="AZHD01000006">
    <property type="protein sequence ID" value="OAA62437.1"/>
    <property type="molecule type" value="Genomic_DNA"/>
</dbReference>
<feature type="compositionally biased region" description="Basic residues" evidence="1">
    <location>
        <begin position="489"/>
        <end position="498"/>
    </location>
</feature>
<dbReference type="AlphaFoldDB" id="A0A167VBM2"/>
<sequence length="625" mass="65755">MSPETISSVFPERLIHPLPKRRLRERLSPDVADSIKFPPAHIPGTPLFYYPYNLKDEIAAAERTGALGRAGAAAAAAAAAAASPPAPMVASTAATAAGATATVHNTRATPRARADRDDDESVGFSRVVRLVSRSARSPQLLNPSPSESHQTVPSTASSVDGYDSFENTNNKKKRKVPTAGDTPHSGSYTSVDLRSATSGSSSTNNTHDDSLAGSPPSTTYSGPASFVSESPGISGPGRGRYGRSRNGRTPLHPLSDANSNWAGRHGKMRPSWLAQFDSDPVLAKPGKTGIISSAIADAAEKQASHDQEDTGFYHQQSSTASTPASAQFTFTCTSQVPGNLTWPGSDPKTHPSSAYWQHNRFRGAAPGQAASTMADADSGQAAGEPTATAGGLPGDADQGRPGHQPTRKKKPRSKISHELDKQARERRRLQQEQNALNPPTEDAYICPFCEYENIHGYKPRFLIRSFEMKERKKRLEAERRQRLLDKAKARARKGRKATKAGASATAATAKNGNGTAPDAPPHDTHSDDASHDAPGNNGYDYDDADGGQNGGRGEDGDEDGDGDGDGVGDGEEDCDDGAASAPGDEVGNSGGQGETKLPAPAVAPRDDPQPRTNLAVNGRLGTGEH</sequence>
<feature type="compositionally biased region" description="Low complexity" evidence="1">
    <location>
        <begin position="96"/>
        <end position="111"/>
    </location>
</feature>